<proteinExistence type="predicted"/>
<reference evidence="2 3" key="1">
    <citation type="submission" date="2013-08" db="EMBL/GenBank/DDBJ databases">
        <title>Genome sequencing of Cellulomonas bogoriensis 69B4.</title>
        <authorList>
            <person name="Chen F."/>
            <person name="Li Y."/>
            <person name="Wang G."/>
        </authorList>
    </citation>
    <scope>NUCLEOTIDE SEQUENCE [LARGE SCALE GENOMIC DNA]</scope>
    <source>
        <strain evidence="2 3">69B4</strain>
    </source>
</reference>
<evidence type="ECO:0000259" key="1">
    <source>
        <dbReference type="Pfam" id="PF12146"/>
    </source>
</evidence>
<dbReference type="Proteomes" id="UP000054314">
    <property type="component" value="Unassembled WGS sequence"/>
</dbReference>
<keyword evidence="2" id="KW-0378">Hydrolase</keyword>
<sequence length="330" mass="36878">MPRRRGEGPHVSGAWCEDVLGPDWEARTLPLRQDEQGQAVATLVRRRRTTARPRRAVLYVHGFVDYFFHTHVADAWDDLGYDLHALDLRTYGRSMLPHQIPDYVRHLGVHTEELDLAARTLREDGYEVVVGYGHSTGGLILPLWVDARRGHPGPPAVDALVLNSPWFELARGPVVRALIDAALPTVAALTPRLPVGGIPPWYGQVLHRDTGGEWAFDTRWKPVDGFPARAAWMRSVRRAHRAVARGLEVGVPVLVCTAARSGPVDRWHEDLDRTDSVLDVQQMVQRAPRLGADVTVVQIPDAVHDLALSARPARESYLQAVRTWVTDRLP</sequence>
<dbReference type="Pfam" id="PF12146">
    <property type="entry name" value="Hydrolase_4"/>
    <property type="match status" value="1"/>
</dbReference>
<evidence type="ECO:0000313" key="3">
    <source>
        <dbReference type="Proteomes" id="UP000054314"/>
    </source>
</evidence>
<dbReference type="SUPFAM" id="SSF53474">
    <property type="entry name" value="alpha/beta-Hydrolases"/>
    <property type="match status" value="1"/>
</dbReference>
<comment type="caution">
    <text evidence="2">The sequence shown here is derived from an EMBL/GenBank/DDBJ whole genome shotgun (WGS) entry which is preliminary data.</text>
</comment>
<accession>A0A0A0C184</accession>
<gene>
    <name evidence="2" type="ORF">N869_15900</name>
</gene>
<dbReference type="GO" id="GO:0016787">
    <property type="term" value="F:hydrolase activity"/>
    <property type="evidence" value="ECO:0007669"/>
    <property type="project" value="UniProtKB-KW"/>
</dbReference>
<dbReference type="Gene3D" id="3.40.50.1820">
    <property type="entry name" value="alpha/beta hydrolase"/>
    <property type="match status" value="1"/>
</dbReference>
<protein>
    <submittedName>
        <fullName evidence="2">Alpha/beta hydrolase</fullName>
    </submittedName>
</protein>
<name>A0A0A0C184_9CELL</name>
<dbReference type="InterPro" id="IPR022742">
    <property type="entry name" value="Hydrolase_4"/>
</dbReference>
<organism evidence="2 3">
    <name type="scientific">Cellulomonas bogoriensis 69B4 = DSM 16987</name>
    <dbReference type="NCBI Taxonomy" id="1386082"/>
    <lineage>
        <taxon>Bacteria</taxon>
        <taxon>Bacillati</taxon>
        <taxon>Actinomycetota</taxon>
        <taxon>Actinomycetes</taxon>
        <taxon>Micrococcales</taxon>
        <taxon>Cellulomonadaceae</taxon>
        <taxon>Cellulomonas</taxon>
    </lineage>
</organism>
<dbReference type="AlphaFoldDB" id="A0A0A0C184"/>
<dbReference type="EMBL" id="AXCZ01000063">
    <property type="protein sequence ID" value="KGM13144.1"/>
    <property type="molecule type" value="Genomic_DNA"/>
</dbReference>
<evidence type="ECO:0000313" key="2">
    <source>
        <dbReference type="EMBL" id="KGM13144.1"/>
    </source>
</evidence>
<dbReference type="InterPro" id="IPR029058">
    <property type="entry name" value="AB_hydrolase_fold"/>
</dbReference>
<keyword evidence="3" id="KW-1185">Reference proteome</keyword>
<feature type="domain" description="Serine aminopeptidase S33" evidence="1">
    <location>
        <begin position="52"/>
        <end position="305"/>
    </location>
</feature>